<dbReference type="EC" id="2.4.2.22" evidence="5 6"/>
<dbReference type="EMBL" id="FOIL01000013">
    <property type="protein sequence ID" value="SET33243.1"/>
    <property type="molecule type" value="Genomic_DNA"/>
</dbReference>
<feature type="binding site" evidence="5">
    <location>
        <position position="20"/>
    </location>
    <ligand>
        <name>xanthine</name>
        <dbReference type="ChEBI" id="CHEBI:17712"/>
    </ligand>
</feature>
<comment type="subunit">
    <text evidence="5">Homodimer.</text>
</comment>
<feature type="domain" description="Phosphoribosyltransferase" evidence="7">
    <location>
        <begin position="37"/>
        <end position="157"/>
    </location>
</feature>
<evidence type="ECO:0000256" key="6">
    <source>
        <dbReference type="NCBIfam" id="TIGR01744"/>
    </source>
</evidence>
<dbReference type="InterPro" id="IPR000836">
    <property type="entry name" value="PRTase_dom"/>
</dbReference>
<dbReference type="Proteomes" id="UP000199820">
    <property type="component" value="Unassembled WGS sequence"/>
</dbReference>
<evidence type="ECO:0000313" key="8">
    <source>
        <dbReference type="EMBL" id="SET33243.1"/>
    </source>
</evidence>
<evidence type="ECO:0000256" key="1">
    <source>
        <dbReference type="ARBA" id="ARBA00022490"/>
    </source>
</evidence>
<dbReference type="SUPFAM" id="SSF53271">
    <property type="entry name" value="PRTase-like"/>
    <property type="match status" value="1"/>
</dbReference>
<keyword evidence="4 5" id="KW-0660">Purine salvage</keyword>
<keyword evidence="1 5" id="KW-0963">Cytoplasm</keyword>
<comment type="subcellular location">
    <subcellularLocation>
        <location evidence="5">Cytoplasm</location>
    </subcellularLocation>
</comment>
<dbReference type="UniPathway" id="UPA00602">
    <property type="reaction ID" value="UER00658"/>
</dbReference>
<dbReference type="GO" id="GO:0046110">
    <property type="term" value="P:xanthine metabolic process"/>
    <property type="evidence" value="ECO:0007669"/>
    <property type="project" value="UniProtKB-UniRule"/>
</dbReference>
<dbReference type="AlphaFoldDB" id="A0A1I0DL82"/>
<dbReference type="InterPro" id="IPR010079">
    <property type="entry name" value="Xanthine_PRibTrfase"/>
</dbReference>
<reference evidence="8 9" key="1">
    <citation type="submission" date="2016-10" db="EMBL/GenBank/DDBJ databases">
        <authorList>
            <person name="de Groot N.N."/>
        </authorList>
    </citation>
    <scope>NUCLEOTIDE SEQUENCE [LARGE SCALE GENOMIC DNA]</scope>
    <source>
        <strain evidence="8 9">KH1P1</strain>
    </source>
</reference>
<dbReference type="Pfam" id="PF00156">
    <property type="entry name" value="Pribosyltran"/>
    <property type="match status" value="1"/>
</dbReference>
<feature type="binding site" evidence="5">
    <location>
        <position position="156"/>
    </location>
    <ligand>
        <name>xanthine</name>
        <dbReference type="ChEBI" id="CHEBI:17712"/>
    </ligand>
</feature>
<dbReference type="NCBIfam" id="NF006671">
    <property type="entry name" value="PRK09219.1"/>
    <property type="match status" value="1"/>
</dbReference>
<comment type="function">
    <text evidence="5">Converts the preformed base xanthine, a product of nucleic acid breakdown, to xanthosine 5'-monophosphate (XMP), so it can be reused for RNA or DNA synthesis.</text>
</comment>
<protein>
    <recommendedName>
        <fullName evidence="5 6">Xanthine phosphoribosyltransferase</fullName>
        <shortName evidence="5">XPRTase</shortName>
        <ecNumber evidence="5 6">2.4.2.22</ecNumber>
    </recommendedName>
</protein>
<dbReference type="STRING" id="1526.SAMN02910262_01664"/>
<name>A0A1I0DL82_9FIRM</name>
<dbReference type="GO" id="GO:0032265">
    <property type="term" value="P:XMP salvage"/>
    <property type="evidence" value="ECO:0007669"/>
    <property type="project" value="UniProtKB-UniRule"/>
</dbReference>
<dbReference type="CDD" id="cd06223">
    <property type="entry name" value="PRTases_typeI"/>
    <property type="match status" value="1"/>
</dbReference>
<evidence type="ECO:0000256" key="5">
    <source>
        <dbReference type="HAMAP-Rule" id="MF_01184"/>
    </source>
</evidence>
<evidence type="ECO:0000256" key="3">
    <source>
        <dbReference type="ARBA" id="ARBA00022679"/>
    </source>
</evidence>
<evidence type="ECO:0000256" key="4">
    <source>
        <dbReference type="ARBA" id="ARBA00022726"/>
    </source>
</evidence>
<accession>A0A1I0DL82</accession>
<dbReference type="eggNOG" id="COG0503">
    <property type="taxonomic scope" value="Bacteria"/>
</dbReference>
<dbReference type="RefSeq" id="WP_074649141.1">
    <property type="nucleotide sequence ID" value="NZ_FOIL01000013.1"/>
</dbReference>
<dbReference type="GO" id="GO:0005737">
    <property type="term" value="C:cytoplasm"/>
    <property type="evidence" value="ECO:0007669"/>
    <property type="project" value="UniProtKB-SubCell"/>
</dbReference>
<feature type="binding site" evidence="5">
    <location>
        <position position="27"/>
    </location>
    <ligand>
        <name>xanthine</name>
        <dbReference type="ChEBI" id="CHEBI:17712"/>
    </ligand>
</feature>
<evidence type="ECO:0000259" key="7">
    <source>
        <dbReference type="Pfam" id="PF00156"/>
    </source>
</evidence>
<keyword evidence="2 5" id="KW-0328">Glycosyltransferase</keyword>
<comment type="similarity">
    <text evidence="5">Belongs to the purine/pyrimidine phosphoribosyltransferase family. Xpt subfamily.</text>
</comment>
<keyword evidence="3 5" id="KW-0808">Transferase</keyword>
<dbReference type="Gene3D" id="3.40.50.2020">
    <property type="match status" value="1"/>
</dbReference>
<gene>
    <name evidence="5" type="primary">xpt</name>
    <name evidence="8" type="ORF">SAMN04487771_101315</name>
</gene>
<dbReference type="OrthoDB" id="9790678at2"/>
<feature type="binding site" evidence="5">
    <location>
        <begin position="128"/>
        <end position="132"/>
    </location>
    <ligand>
        <name>5-phospho-alpha-D-ribose 1-diphosphate</name>
        <dbReference type="ChEBI" id="CHEBI:58017"/>
    </ligand>
</feature>
<proteinExistence type="inferred from homology"/>
<comment type="catalytic activity">
    <reaction evidence="5">
        <text>XMP + diphosphate = xanthine + 5-phospho-alpha-D-ribose 1-diphosphate</text>
        <dbReference type="Rhea" id="RHEA:10800"/>
        <dbReference type="ChEBI" id="CHEBI:17712"/>
        <dbReference type="ChEBI" id="CHEBI:33019"/>
        <dbReference type="ChEBI" id="CHEBI:57464"/>
        <dbReference type="ChEBI" id="CHEBI:58017"/>
        <dbReference type="EC" id="2.4.2.22"/>
    </reaction>
</comment>
<dbReference type="InterPro" id="IPR050118">
    <property type="entry name" value="Pur/Pyrimidine_PRTase"/>
</dbReference>
<dbReference type="NCBIfam" id="TIGR01744">
    <property type="entry name" value="XPRTase"/>
    <property type="match status" value="1"/>
</dbReference>
<comment type="pathway">
    <text evidence="5">Purine metabolism; XMP biosynthesis via salvage pathway; XMP from xanthine: step 1/1.</text>
</comment>
<organism evidence="8 9">
    <name type="scientific">[Clostridium] aminophilum</name>
    <dbReference type="NCBI Taxonomy" id="1526"/>
    <lineage>
        <taxon>Bacteria</taxon>
        <taxon>Bacillati</taxon>
        <taxon>Bacillota</taxon>
        <taxon>Clostridia</taxon>
        <taxon>Lachnospirales</taxon>
        <taxon>Lachnospiraceae</taxon>
    </lineage>
</organism>
<evidence type="ECO:0000313" key="9">
    <source>
        <dbReference type="Proteomes" id="UP000199820"/>
    </source>
</evidence>
<sequence length="190" mass="21151">MQELKDRILKDGQVRPGNVLKVDSFLNHQMDVELLDHIGAEFYRLYKDAGINKILTIEASGIGIACLVATHFHVPMVFAKKAKSINIDGDVYHSKVHSFTYGKDYDITVSQKFLNKGDRVLLIDDFMANGKAMNGLIDVCEQAGAEIVGIGICIEKGFQPGGEDLRKRGFRVESLAIVENMTDDSLTFRE</sequence>
<dbReference type="PANTHER" id="PTHR43864">
    <property type="entry name" value="HYPOXANTHINE/GUANINE PHOSPHORIBOSYLTRANSFERASE"/>
    <property type="match status" value="1"/>
</dbReference>
<dbReference type="InterPro" id="IPR029057">
    <property type="entry name" value="PRTase-like"/>
</dbReference>
<evidence type="ECO:0000256" key="2">
    <source>
        <dbReference type="ARBA" id="ARBA00022676"/>
    </source>
</evidence>
<dbReference type="PANTHER" id="PTHR43864:SF1">
    <property type="entry name" value="XANTHINE PHOSPHORIBOSYLTRANSFERASE"/>
    <property type="match status" value="1"/>
</dbReference>
<dbReference type="HAMAP" id="MF_01184">
    <property type="entry name" value="XPRTase"/>
    <property type="match status" value="1"/>
</dbReference>
<keyword evidence="9" id="KW-1185">Reference proteome</keyword>
<dbReference type="GO" id="GO:0006166">
    <property type="term" value="P:purine ribonucleoside salvage"/>
    <property type="evidence" value="ECO:0007669"/>
    <property type="project" value="UniProtKB-KW"/>
</dbReference>
<dbReference type="GO" id="GO:0000310">
    <property type="term" value="F:xanthine phosphoribosyltransferase activity"/>
    <property type="evidence" value="ECO:0007669"/>
    <property type="project" value="UniProtKB-UniRule"/>
</dbReference>